<comment type="caution">
    <text evidence="2">The sequence shown here is derived from an EMBL/GenBank/DDBJ whole genome shotgun (WGS) entry which is preliminary data.</text>
</comment>
<dbReference type="AlphaFoldDB" id="A0AAE0KVB4"/>
<reference evidence="2 3" key="1">
    <citation type="journal article" date="2015" name="Genome Biol. Evol.">
        <title>Comparative Genomics of a Bacterivorous Green Alga Reveals Evolutionary Causalities and Consequences of Phago-Mixotrophic Mode of Nutrition.</title>
        <authorList>
            <person name="Burns J.A."/>
            <person name="Paasch A."/>
            <person name="Narechania A."/>
            <person name="Kim E."/>
        </authorList>
    </citation>
    <scope>NUCLEOTIDE SEQUENCE [LARGE SCALE GENOMIC DNA]</scope>
    <source>
        <strain evidence="2 3">PLY_AMNH</strain>
    </source>
</reference>
<dbReference type="CDD" id="cd19098">
    <property type="entry name" value="AKR_unchar"/>
    <property type="match status" value="1"/>
</dbReference>
<protein>
    <recommendedName>
        <fullName evidence="1">NADP-dependent oxidoreductase domain-containing protein</fullName>
    </recommendedName>
</protein>
<proteinExistence type="predicted"/>
<sequence>MAYKIESIPADAVCKFCGENIPRIGLGMAALGRPGYINLGHNDDVTSKSVEDMRRQAASVLDAAEKIGVKYFDAARSYGKAEEFLSSWIEGKQFAPEDLVVGSKWGYYYTADWQVDTGGEPHEVKEHSLSNLQKQTLLSDELLGRSLNLYQIHSATLDSGVLENVEVLNELAKMKDEKGWRIGLTLSGVAQAETLQKAMLVSTPSGAPLFDCVQATWNLLEQSAGDALLAAHNAGMDVIVKEAMANGRLTDRNLDPEFAPKLEALQLVAKQMNTTVDALALACVLAQPFNAMVLSGAACVEHLESNYAATTAIQRLQVDTVIQLMETCKTEPQAYWTQRTNLAWN</sequence>
<dbReference type="EMBL" id="LGRX02016457">
    <property type="protein sequence ID" value="KAK3262098.1"/>
    <property type="molecule type" value="Genomic_DNA"/>
</dbReference>
<name>A0AAE0KVB4_9CHLO</name>
<dbReference type="PANTHER" id="PTHR43312">
    <property type="entry name" value="D-THREO-ALDOSE 1-DEHYDROGENASE"/>
    <property type="match status" value="1"/>
</dbReference>
<gene>
    <name evidence="2" type="ORF">CYMTET_29027</name>
</gene>
<dbReference type="InterPro" id="IPR036812">
    <property type="entry name" value="NAD(P)_OxRdtase_dom_sf"/>
</dbReference>
<accession>A0AAE0KVB4</accession>
<dbReference type="Gene3D" id="3.20.20.100">
    <property type="entry name" value="NADP-dependent oxidoreductase domain"/>
    <property type="match status" value="1"/>
</dbReference>
<dbReference type="PANTHER" id="PTHR43312:SF1">
    <property type="entry name" value="NADP-DEPENDENT OXIDOREDUCTASE DOMAIN-CONTAINING PROTEIN"/>
    <property type="match status" value="1"/>
</dbReference>
<organism evidence="2 3">
    <name type="scientific">Cymbomonas tetramitiformis</name>
    <dbReference type="NCBI Taxonomy" id="36881"/>
    <lineage>
        <taxon>Eukaryota</taxon>
        <taxon>Viridiplantae</taxon>
        <taxon>Chlorophyta</taxon>
        <taxon>Pyramimonadophyceae</taxon>
        <taxon>Pyramimonadales</taxon>
        <taxon>Pyramimonadaceae</taxon>
        <taxon>Cymbomonas</taxon>
    </lineage>
</organism>
<keyword evidence="3" id="KW-1185">Reference proteome</keyword>
<dbReference type="SUPFAM" id="SSF51430">
    <property type="entry name" value="NAD(P)-linked oxidoreductase"/>
    <property type="match status" value="1"/>
</dbReference>
<dbReference type="InterPro" id="IPR053135">
    <property type="entry name" value="AKR2_Oxidoreductase"/>
</dbReference>
<evidence type="ECO:0000259" key="1">
    <source>
        <dbReference type="Pfam" id="PF00248"/>
    </source>
</evidence>
<evidence type="ECO:0000313" key="2">
    <source>
        <dbReference type="EMBL" id="KAK3262098.1"/>
    </source>
</evidence>
<dbReference type="Pfam" id="PF00248">
    <property type="entry name" value="Aldo_ket_red"/>
    <property type="match status" value="1"/>
</dbReference>
<dbReference type="InterPro" id="IPR023210">
    <property type="entry name" value="NADP_OxRdtase_dom"/>
</dbReference>
<evidence type="ECO:0000313" key="3">
    <source>
        <dbReference type="Proteomes" id="UP001190700"/>
    </source>
</evidence>
<feature type="domain" description="NADP-dependent oxidoreductase" evidence="1">
    <location>
        <begin position="54"/>
        <end position="310"/>
    </location>
</feature>
<dbReference type="Proteomes" id="UP001190700">
    <property type="component" value="Unassembled WGS sequence"/>
</dbReference>